<dbReference type="Proteomes" id="UP001597458">
    <property type="component" value="Unassembled WGS sequence"/>
</dbReference>
<dbReference type="PROSITE" id="PS51904">
    <property type="entry name" value="GLYCOSYL_HYDROL_F25_2"/>
    <property type="match status" value="1"/>
</dbReference>
<evidence type="ECO:0000256" key="2">
    <source>
        <dbReference type="ARBA" id="ARBA00022801"/>
    </source>
</evidence>
<dbReference type="SUPFAM" id="SSF51445">
    <property type="entry name" value="(Trans)glycosidases"/>
    <property type="match status" value="1"/>
</dbReference>
<proteinExistence type="inferred from homology"/>
<feature type="transmembrane region" description="Helical" evidence="4">
    <location>
        <begin position="7"/>
        <end position="26"/>
    </location>
</feature>
<accession>A0ABW5PNE7</accession>
<comment type="similarity">
    <text evidence="1">Belongs to the glycosyl hydrolase 25 family.</text>
</comment>
<sequence length="418" mass="47031">MRFKKSIIVFISCLMVTVFLYGMFPLQNQANAMSKSIAHGTSTLTVRSTPNGKYIGKLAKNEPFYIYGQTGSWYKIMFNHKYAYTYKTHVSKSKPPLWYKGYAGSRLTVYDINTSKSVGTLPKNEPINVYAQQGSQLSIAYKTGYAHVNAKSVKKGSPKVWYTGYAADQLVVHDQYSDKVIGTQSLASKVSVYAQQGNWLTIGYKGKYAHTYYTHVSRYLKKGIDIGNAQHLRNNPIIDFKKVKAAGYGFVAIKTTGGLLDVNPYFQKDLKDANAAGLKTSVYHMFNATSTDKAKKEAEYFASKLKGQKITGYVFVDVEYENLLKQTTRENLTSYVNTFYQRLNQLGYKKIGIYTSTSILQYELDEKKLNKGMLLWVARWGNTLGRTASMWQYTSKGKVPGIQGNVDIDVAYTNKIGG</sequence>
<dbReference type="SMART" id="SM00641">
    <property type="entry name" value="Glyco_25"/>
    <property type="match status" value="1"/>
</dbReference>
<reference evidence="6" key="1">
    <citation type="journal article" date="2019" name="Int. J. Syst. Evol. Microbiol.">
        <title>The Global Catalogue of Microorganisms (GCM) 10K type strain sequencing project: providing services to taxonomists for standard genome sequencing and annotation.</title>
        <authorList>
            <consortium name="The Broad Institute Genomics Platform"/>
            <consortium name="The Broad Institute Genome Sequencing Center for Infectious Disease"/>
            <person name="Wu L."/>
            <person name="Ma J."/>
        </authorList>
    </citation>
    <scope>NUCLEOTIDE SEQUENCE [LARGE SCALE GENOMIC DNA]</scope>
    <source>
        <strain evidence="6">TISTR 2241</strain>
    </source>
</reference>
<dbReference type="PANTHER" id="PTHR34135">
    <property type="entry name" value="LYSOZYME"/>
    <property type="match status" value="1"/>
</dbReference>
<comment type="caution">
    <text evidence="5">The sequence shown here is derived from an EMBL/GenBank/DDBJ whole genome shotgun (WGS) entry which is preliminary data.</text>
</comment>
<dbReference type="Gene3D" id="3.20.20.80">
    <property type="entry name" value="Glycosidases"/>
    <property type="match status" value="1"/>
</dbReference>
<keyword evidence="2" id="KW-0378">Hydrolase</keyword>
<organism evidence="5 6">
    <name type="scientific">Terrilactibacillus laevilacticus</name>
    <dbReference type="NCBI Taxonomy" id="1380157"/>
    <lineage>
        <taxon>Bacteria</taxon>
        <taxon>Bacillati</taxon>
        <taxon>Bacillota</taxon>
        <taxon>Bacilli</taxon>
        <taxon>Bacillales</taxon>
        <taxon>Bacillaceae</taxon>
        <taxon>Terrilactibacillus</taxon>
    </lineage>
</organism>
<dbReference type="InterPro" id="IPR017853">
    <property type="entry name" value="GH"/>
</dbReference>
<evidence type="ECO:0000313" key="5">
    <source>
        <dbReference type="EMBL" id="MFD2616122.1"/>
    </source>
</evidence>
<keyword evidence="3" id="KW-0326">Glycosidase</keyword>
<evidence type="ECO:0000256" key="4">
    <source>
        <dbReference type="SAM" id="Phobius"/>
    </source>
</evidence>
<dbReference type="EMBL" id="JBHUMR010000006">
    <property type="protein sequence ID" value="MFD2616122.1"/>
    <property type="molecule type" value="Genomic_DNA"/>
</dbReference>
<dbReference type="Gene3D" id="2.30.30.40">
    <property type="entry name" value="SH3 Domains"/>
    <property type="match status" value="1"/>
</dbReference>
<dbReference type="InterPro" id="IPR018077">
    <property type="entry name" value="Glyco_hydro_fam25_subgr"/>
</dbReference>
<protein>
    <submittedName>
        <fullName evidence="5">GH25 family lysozyme</fullName>
    </submittedName>
</protein>
<evidence type="ECO:0000256" key="1">
    <source>
        <dbReference type="ARBA" id="ARBA00010646"/>
    </source>
</evidence>
<evidence type="ECO:0000256" key="3">
    <source>
        <dbReference type="ARBA" id="ARBA00023295"/>
    </source>
</evidence>
<name>A0ABW5PNE7_9BACI</name>
<keyword evidence="4" id="KW-0472">Membrane</keyword>
<dbReference type="InterPro" id="IPR002053">
    <property type="entry name" value="Glyco_hydro_25"/>
</dbReference>
<keyword evidence="4" id="KW-0812">Transmembrane</keyword>
<keyword evidence="6" id="KW-1185">Reference proteome</keyword>
<dbReference type="PANTHER" id="PTHR34135:SF2">
    <property type="entry name" value="LYSOZYME"/>
    <property type="match status" value="1"/>
</dbReference>
<evidence type="ECO:0000313" key="6">
    <source>
        <dbReference type="Proteomes" id="UP001597458"/>
    </source>
</evidence>
<gene>
    <name evidence="5" type="ORF">ACFSTF_02170</name>
</gene>
<dbReference type="RefSeq" id="WP_141190778.1">
    <property type="nucleotide sequence ID" value="NZ_JBHUMR010000006.1"/>
</dbReference>
<keyword evidence="4" id="KW-1133">Transmembrane helix</keyword>
<dbReference type="Pfam" id="PF01183">
    <property type="entry name" value="Glyco_hydro_25"/>
    <property type="match status" value="1"/>
</dbReference>